<dbReference type="OrthoDB" id="3699236at2"/>
<evidence type="ECO:0000313" key="2">
    <source>
        <dbReference type="Proteomes" id="UP000238362"/>
    </source>
</evidence>
<dbReference type="RefSeq" id="WP_106176789.1">
    <property type="nucleotide sequence ID" value="NZ_PVNH01000001.1"/>
</dbReference>
<dbReference type="AlphaFoldDB" id="A0A2T0M3J7"/>
<protein>
    <submittedName>
        <fullName evidence="1">Uncharacterized protein</fullName>
    </submittedName>
</protein>
<sequence>MSDENVQAARQMAAAVTAVRALSGVELKRLADSGGFAVDETTGDRMIRALEEMIDTLDARWAALQKLGTVPPLSTTATARWVARHTANTATDDRGLLTQLQRARAELPQYVEAIRAAKRRYADAETGARTSIERVARS</sequence>
<keyword evidence="2" id="KW-1185">Reference proteome</keyword>
<comment type="caution">
    <text evidence="1">The sequence shown here is derived from an EMBL/GenBank/DDBJ whole genome shotgun (WGS) entry which is preliminary data.</text>
</comment>
<accession>A0A2T0M3J7</accession>
<organism evidence="1 2">
    <name type="scientific">Prauserella shujinwangii</name>
    <dbReference type="NCBI Taxonomy" id="1453103"/>
    <lineage>
        <taxon>Bacteria</taxon>
        <taxon>Bacillati</taxon>
        <taxon>Actinomycetota</taxon>
        <taxon>Actinomycetes</taxon>
        <taxon>Pseudonocardiales</taxon>
        <taxon>Pseudonocardiaceae</taxon>
        <taxon>Prauserella</taxon>
    </lineage>
</organism>
<name>A0A2T0M3J7_9PSEU</name>
<evidence type="ECO:0000313" key="1">
    <source>
        <dbReference type="EMBL" id="PRX51307.1"/>
    </source>
</evidence>
<dbReference type="EMBL" id="PVNH01000001">
    <property type="protein sequence ID" value="PRX51307.1"/>
    <property type="molecule type" value="Genomic_DNA"/>
</dbReference>
<reference evidence="1 2" key="1">
    <citation type="submission" date="2018-03" db="EMBL/GenBank/DDBJ databases">
        <title>Genomic Encyclopedia of Type Strains, Phase III (KMG-III): the genomes of soil and plant-associated and newly described type strains.</title>
        <authorList>
            <person name="Whitman W."/>
        </authorList>
    </citation>
    <scope>NUCLEOTIDE SEQUENCE [LARGE SCALE GENOMIC DNA]</scope>
    <source>
        <strain evidence="1 2">CGMCC 4.7125</strain>
    </source>
</reference>
<gene>
    <name evidence="1" type="ORF">B0I33_101460</name>
</gene>
<proteinExistence type="predicted"/>
<dbReference type="Proteomes" id="UP000238362">
    <property type="component" value="Unassembled WGS sequence"/>
</dbReference>